<feature type="domain" description="SpaA-like prealbumin fold" evidence="3">
    <location>
        <begin position="728"/>
        <end position="804"/>
    </location>
</feature>
<keyword evidence="2" id="KW-0472">Membrane</keyword>
<dbReference type="Pfam" id="PF17802">
    <property type="entry name" value="SpaA"/>
    <property type="match status" value="1"/>
</dbReference>
<dbReference type="EMBL" id="MWZD01000018">
    <property type="protein sequence ID" value="PRI10605.1"/>
    <property type="molecule type" value="Genomic_DNA"/>
</dbReference>
<reference evidence="4 5" key="1">
    <citation type="journal article" date="2017" name="New Microbes New Infect">
        <title>Genome sequence of 'Leucobacter massiliensis' sp. nov. isolated from human pharynx after travel to the 2014 Hajj.</title>
        <authorList>
            <person name="Leangapichart T."/>
            <person name="Gautret P."/>
            <person name="Nguyen T.T."/>
            <person name="Armstrong N."/>
            <person name="Rolain J.M."/>
        </authorList>
    </citation>
    <scope>NUCLEOTIDE SEQUENCE [LARGE SCALE GENOMIC DNA]</scope>
    <source>
        <strain evidence="4 5">122RC15</strain>
    </source>
</reference>
<dbReference type="Proteomes" id="UP000238650">
    <property type="component" value="Unassembled WGS sequence"/>
</dbReference>
<sequence>MTVTPSITHVDAGNVTQTVLLPKGVVFQTGSALWGGESITPDSAVTDPSTGVTTLVFALGDVPVSSTKVLTLRTTLDPALAFPATPTVTAMIASPDDVRDPTTGDGRTATDVLNVNAPKTVVVTKSGPAVTAAGDPFTYTVSWSNRTGNSLGAGWFVDVLPFVGDGRGTSGLSGLTVQGFEIVQDSSDAVVQYTTAASATVKAQIAADPSGETGISWTTGSPAGVSGVTAIRFAVPDPFENAELGVAHLTLEAGALSLNGQINNDITGKVTGWESPLIGVADARITSSLSVLSGNVYRDLDRSFSRTPGDTAVENPVVTIAGGWAFGPNGVNDGGTGDDVPYAQIPGINTTGLVGQDLVDANLLASPATGDYAFVVPPGVYDVRYSSDGVTSGAERVVVLPPLATNPAKKGLGVGSTGTKVPVGAASPVEHQDFGVQARPDLPTVADDAGVVRVGRSLVLSANPIVVPDPDPGDVIDGLVDLTPAVTEVTYPLGAFGDQAAARAAFTVDRATGEVVFNAGKASLPVGEYVATVVWTDAWGQTVSSAYTVTVEPYEPELTVSKWVCATGTDCADPDEGALDDLLEGDPGGDGAGGWVPAGSVDAGGDVRWLVLLHNTGDTDLEDVRLSREELSPAGAATLTGCAVDDLLAETLPVGEVAFTTDCVSEDAVATHTNTAEVSGTPVDADGEPVPGPDPEEPWLVSGEASARVTVLSVFVEKLAVNAENELAPMAGSTWEVWADASGTPADGVAVSEVTGGDPAPVGLFRVTGLTAPGAYWLVETQAPAGFNLLAEPVRFTVDADGAVAVPDGPSNVEAAEVEGRGWTVQVEDVPALVLPVSGGPGDGWVRALSVSLVLTAVAATAVLWVMRVRRRRYRVVFIGPSGSWTRGEG</sequence>
<feature type="region of interest" description="Disordered" evidence="1">
    <location>
        <begin position="673"/>
        <end position="693"/>
    </location>
</feature>
<evidence type="ECO:0000259" key="3">
    <source>
        <dbReference type="Pfam" id="PF17802"/>
    </source>
</evidence>
<dbReference type="Gene3D" id="2.60.40.10">
    <property type="entry name" value="Immunoglobulins"/>
    <property type="match status" value="1"/>
</dbReference>
<evidence type="ECO:0000313" key="4">
    <source>
        <dbReference type="EMBL" id="PRI10605.1"/>
    </source>
</evidence>
<dbReference type="AlphaFoldDB" id="A0A2S9QLZ8"/>
<keyword evidence="2" id="KW-1133">Transmembrane helix</keyword>
<evidence type="ECO:0000256" key="1">
    <source>
        <dbReference type="SAM" id="MobiDB-lite"/>
    </source>
</evidence>
<proteinExistence type="predicted"/>
<organism evidence="4 5">
    <name type="scientific">Leucobacter massiliensis</name>
    <dbReference type="NCBI Taxonomy" id="1686285"/>
    <lineage>
        <taxon>Bacteria</taxon>
        <taxon>Bacillati</taxon>
        <taxon>Actinomycetota</taxon>
        <taxon>Actinomycetes</taxon>
        <taxon>Micrococcales</taxon>
        <taxon>Microbacteriaceae</taxon>
        <taxon>Leucobacter</taxon>
    </lineage>
</organism>
<comment type="caution">
    <text evidence="4">The sequence shown here is derived from an EMBL/GenBank/DDBJ whole genome shotgun (WGS) entry which is preliminary data.</text>
</comment>
<name>A0A2S9QLZ8_9MICO</name>
<protein>
    <recommendedName>
        <fullName evidence="3">SpaA-like prealbumin fold domain-containing protein</fullName>
    </recommendedName>
</protein>
<dbReference type="GO" id="GO:0005975">
    <property type="term" value="P:carbohydrate metabolic process"/>
    <property type="evidence" value="ECO:0007669"/>
    <property type="project" value="UniProtKB-ARBA"/>
</dbReference>
<keyword evidence="5" id="KW-1185">Reference proteome</keyword>
<accession>A0A2S9QLZ8</accession>
<feature type="transmembrane region" description="Helical" evidence="2">
    <location>
        <begin position="845"/>
        <end position="866"/>
    </location>
</feature>
<dbReference type="InterPro" id="IPR013783">
    <property type="entry name" value="Ig-like_fold"/>
</dbReference>
<gene>
    <name evidence="4" type="ORF">B4915_11495</name>
</gene>
<dbReference type="InterPro" id="IPR041033">
    <property type="entry name" value="SpaA_PFL_dom_1"/>
</dbReference>
<evidence type="ECO:0000256" key="2">
    <source>
        <dbReference type="SAM" id="Phobius"/>
    </source>
</evidence>
<keyword evidence="2" id="KW-0812">Transmembrane</keyword>
<evidence type="ECO:0000313" key="5">
    <source>
        <dbReference type="Proteomes" id="UP000238650"/>
    </source>
</evidence>